<keyword evidence="2" id="KW-1185">Reference proteome</keyword>
<evidence type="ECO:0008006" key="3">
    <source>
        <dbReference type="Google" id="ProtNLM"/>
    </source>
</evidence>
<dbReference type="PANTHER" id="PTHR33973:SF4">
    <property type="entry name" value="OS07G0153300 PROTEIN"/>
    <property type="match status" value="1"/>
</dbReference>
<evidence type="ECO:0000313" key="2">
    <source>
        <dbReference type="Proteomes" id="UP001162834"/>
    </source>
</evidence>
<accession>A0A9E6XWT9</accession>
<protein>
    <recommendedName>
        <fullName evidence="3">DUF1365 domain-containing protein</fullName>
    </recommendedName>
</protein>
<proteinExistence type="predicted"/>
<dbReference type="Proteomes" id="UP001162834">
    <property type="component" value="Chromosome"/>
</dbReference>
<organism evidence="1 2">
    <name type="scientific">Capillimicrobium parvum</name>
    <dbReference type="NCBI Taxonomy" id="2884022"/>
    <lineage>
        <taxon>Bacteria</taxon>
        <taxon>Bacillati</taxon>
        <taxon>Actinomycetota</taxon>
        <taxon>Thermoleophilia</taxon>
        <taxon>Solirubrobacterales</taxon>
        <taxon>Capillimicrobiaceae</taxon>
        <taxon>Capillimicrobium</taxon>
    </lineage>
</organism>
<dbReference type="InterPro" id="IPR010775">
    <property type="entry name" value="DUF1365"/>
</dbReference>
<reference evidence="1" key="1">
    <citation type="journal article" date="2022" name="Int. J. Syst. Evol. Microbiol.">
        <title>Pseudomonas aegrilactucae sp. nov. and Pseudomonas morbosilactucae sp. nov., pathogens causing bacterial rot of lettuce in Japan.</title>
        <authorList>
            <person name="Sawada H."/>
            <person name="Fujikawa T."/>
            <person name="Satou M."/>
        </authorList>
    </citation>
    <scope>NUCLEOTIDE SEQUENCE</scope>
    <source>
        <strain evidence="1">0166_1</strain>
    </source>
</reference>
<dbReference type="AlphaFoldDB" id="A0A9E6XWT9"/>
<name>A0A9E6XWT9_9ACTN</name>
<dbReference type="PANTHER" id="PTHR33973">
    <property type="entry name" value="OS07G0153300 PROTEIN"/>
    <property type="match status" value="1"/>
</dbReference>
<sequence length="238" mass="26537">MTALHSAIYDGTIAHRRRVGRGHGFRHRITLAYVDLEEVAGLRGGRLAARRPGLLRFRREDYLGDPAVPLDAAVRALVRERIGRAPDGPIRLLTHLRAAGRCFNPVSFYYCFAADGGLAAVVAEVTNTPWGERHAYVLEGRTGRSDKALHVSPFFGMDQEYAWSSDEPAERLTIRIANHEGDRRVFDAALSLRRRPPSRRAWRRHTASALRVGVLIYIHALVLKVKGAPLHPHPTPAP</sequence>
<dbReference type="KEGG" id="sbae:DSM104329_02280"/>
<dbReference type="EMBL" id="CP087164">
    <property type="protein sequence ID" value="UGS35883.1"/>
    <property type="molecule type" value="Genomic_DNA"/>
</dbReference>
<dbReference type="RefSeq" id="WP_259315563.1">
    <property type="nucleotide sequence ID" value="NZ_CP087164.1"/>
</dbReference>
<gene>
    <name evidence="1" type="ORF">DSM104329_02280</name>
</gene>
<evidence type="ECO:0000313" key="1">
    <source>
        <dbReference type="EMBL" id="UGS35883.1"/>
    </source>
</evidence>
<dbReference type="Pfam" id="PF07103">
    <property type="entry name" value="DUF1365"/>
    <property type="match status" value="1"/>
</dbReference>